<organism evidence="4 5">
    <name type="scientific">Limibacillus halophilus</name>
    <dbReference type="NCBI Taxonomy" id="1579333"/>
    <lineage>
        <taxon>Bacteria</taxon>
        <taxon>Pseudomonadati</taxon>
        <taxon>Pseudomonadota</taxon>
        <taxon>Alphaproteobacteria</taxon>
        <taxon>Rhodospirillales</taxon>
        <taxon>Rhodovibrionaceae</taxon>
        <taxon>Limibacillus</taxon>
    </lineage>
</organism>
<dbReference type="InterPro" id="IPR011251">
    <property type="entry name" value="Luciferase-like_dom"/>
</dbReference>
<evidence type="ECO:0000256" key="2">
    <source>
        <dbReference type="ARBA" id="ARBA00023033"/>
    </source>
</evidence>
<dbReference type="EMBL" id="JACHXA010000001">
    <property type="protein sequence ID" value="MBB3064252.1"/>
    <property type="molecule type" value="Genomic_DNA"/>
</dbReference>
<evidence type="ECO:0000259" key="3">
    <source>
        <dbReference type="Pfam" id="PF00296"/>
    </source>
</evidence>
<dbReference type="RefSeq" id="WP_183415050.1">
    <property type="nucleotide sequence ID" value="NZ_JACHXA010000001.1"/>
</dbReference>
<dbReference type="AlphaFoldDB" id="A0A839SP73"/>
<dbReference type="Pfam" id="PF00296">
    <property type="entry name" value="Bac_luciferase"/>
    <property type="match status" value="1"/>
</dbReference>
<keyword evidence="2 4" id="KW-0503">Monooxygenase</keyword>
<evidence type="ECO:0000313" key="4">
    <source>
        <dbReference type="EMBL" id="MBB3064252.1"/>
    </source>
</evidence>
<reference evidence="4 5" key="1">
    <citation type="submission" date="2020-08" db="EMBL/GenBank/DDBJ databases">
        <title>Genomic Encyclopedia of Type Strains, Phase III (KMG-III): the genomes of soil and plant-associated and newly described type strains.</title>
        <authorList>
            <person name="Whitman W."/>
        </authorList>
    </citation>
    <scope>NUCLEOTIDE SEQUENCE [LARGE SCALE GENOMIC DNA]</scope>
    <source>
        <strain evidence="4 5">CECT 8803</strain>
    </source>
</reference>
<feature type="domain" description="Luciferase-like" evidence="3">
    <location>
        <begin position="1"/>
        <end position="293"/>
    </location>
</feature>
<dbReference type="GO" id="GO:0004497">
    <property type="term" value="F:monooxygenase activity"/>
    <property type="evidence" value="ECO:0007669"/>
    <property type="project" value="UniProtKB-KW"/>
</dbReference>
<protein>
    <submittedName>
        <fullName evidence="4">Alkanesulfonate monooxygenase SsuD/methylene tetrahydromethanopterin reductase-like flavin-dependent oxidoreductase (Luciferase family)</fullName>
    </submittedName>
</protein>
<accession>A0A839SP73</accession>
<dbReference type="Gene3D" id="3.20.20.30">
    <property type="entry name" value="Luciferase-like domain"/>
    <property type="match status" value="1"/>
</dbReference>
<dbReference type="Proteomes" id="UP000581135">
    <property type="component" value="Unassembled WGS sequence"/>
</dbReference>
<dbReference type="PANTHER" id="PTHR30137">
    <property type="entry name" value="LUCIFERASE-LIKE MONOOXYGENASE"/>
    <property type="match status" value="1"/>
</dbReference>
<dbReference type="InterPro" id="IPR050766">
    <property type="entry name" value="Bact_Lucif_Oxidored"/>
</dbReference>
<sequence>MDVGVFLGTQHLPDANIRQEFENHLVQTRAIRDAGFDALWLAQHYLTYPDQFLQTTPMMARLAAETGDMTLGTNIFVLPLHNIIDVAEQYATLDIITGGKLIFGAALGYRDIEYNNFGVDRKRRAKLFDEQIDALKLLWEEDNATFEGEFVKFENISIRPRPLQRPRPPIWLGAAADPAIKRAAIKGDAWIATSVTQYDAVKEQVGLYHQVRKDAGLPRHPEGITKCVELYCAPTKAEAMEMGAPFMANKYKAYYSWGMGKNVPGVSGEDLPLEELIKGRFVVGDPEECIAECQRHRDELECSHLLVRMNFPGMPLENVLKGIKLFGEEVLPHIR</sequence>
<keyword evidence="5" id="KW-1185">Reference proteome</keyword>
<gene>
    <name evidence="4" type="ORF">FHR98_000517</name>
</gene>
<name>A0A839SP73_9PROT</name>
<dbReference type="SUPFAM" id="SSF51679">
    <property type="entry name" value="Bacterial luciferase-like"/>
    <property type="match status" value="1"/>
</dbReference>
<dbReference type="InterPro" id="IPR036661">
    <property type="entry name" value="Luciferase-like_sf"/>
</dbReference>
<evidence type="ECO:0000256" key="1">
    <source>
        <dbReference type="ARBA" id="ARBA00023002"/>
    </source>
</evidence>
<proteinExistence type="predicted"/>
<dbReference type="PANTHER" id="PTHR30137:SF8">
    <property type="entry name" value="BLR5498 PROTEIN"/>
    <property type="match status" value="1"/>
</dbReference>
<evidence type="ECO:0000313" key="5">
    <source>
        <dbReference type="Proteomes" id="UP000581135"/>
    </source>
</evidence>
<dbReference type="GO" id="GO:0005829">
    <property type="term" value="C:cytosol"/>
    <property type="evidence" value="ECO:0007669"/>
    <property type="project" value="TreeGrafter"/>
</dbReference>
<comment type="caution">
    <text evidence="4">The sequence shown here is derived from an EMBL/GenBank/DDBJ whole genome shotgun (WGS) entry which is preliminary data.</text>
</comment>
<dbReference type="GO" id="GO:0016705">
    <property type="term" value="F:oxidoreductase activity, acting on paired donors, with incorporation or reduction of molecular oxygen"/>
    <property type="evidence" value="ECO:0007669"/>
    <property type="project" value="InterPro"/>
</dbReference>
<keyword evidence="1" id="KW-0560">Oxidoreductase</keyword>